<organism evidence="2 3">
    <name type="scientific">Dissostichus eleginoides</name>
    <name type="common">Patagonian toothfish</name>
    <name type="synonym">Dissostichus amissus</name>
    <dbReference type="NCBI Taxonomy" id="100907"/>
    <lineage>
        <taxon>Eukaryota</taxon>
        <taxon>Metazoa</taxon>
        <taxon>Chordata</taxon>
        <taxon>Craniata</taxon>
        <taxon>Vertebrata</taxon>
        <taxon>Euteleostomi</taxon>
        <taxon>Actinopterygii</taxon>
        <taxon>Neopterygii</taxon>
        <taxon>Teleostei</taxon>
        <taxon>Neoteleostei</taxon>
        <taxon>Acanthomorphata</taxon>
        <taxon>Eupercaria</taxon>
        <taxon>Perciformes</taxon>
        <taxon>Notothenioidei</taxon>
        <taxon>Nototheniidae</taxon>
        <taxon>Dissostichus</taxon>
    </lineage>
</organism>
<dbReference type="EMBL" id="JASDAP010000026">
    <property type="protein sequence ID" value="KAK1879264.1"/>
    <property type="molecule type" value="Genomic_DNA"/>
</dbReference>
<name>A0AAD9BAP4_DISEL</name>
<keyword evidence="3" id="KW-1185">Reference proteome</keyword>
<feature type="non-terminal residue" evidence="2">
    <location>
        <position position="394"/>
    </location>
</feature>
<dbReference type="Proteomes" id="UP001228049">
    <property type="component" value="Unassembled WGS sequence"/>
</dbReference>
<protein>
    <submittedName>
        <fullName evidence="2">Histidine N-acetyltransferase</fullName>
    </submittedName>
</protein>
<feature type="region of interest" description="Disordered" evidence="1">
    <location>
        <begin position="69"/>
        <end position="101"/>
    </location>
</feature>
<gene>
    <name evidence="2" type="ORF">KUDE01_027387</name>
</gene>
<evidence type="ECO:0000313" key="2">
    <source>
        <dbReference type="EMBL" id="KAK1879264.1"/>
    </source>
</evidence>
<feature type="region of interest" description="Disordered" evidence="1">
    <location>
        <begin position="209"/>
        <end position="242"/>
    </location>
</feature>
<reference evidence="2" key="1">
    <citation type="submission" date="2023-04" db="EMBL/GenBank/DDBJ databases">
        <title>Chromosome-level genome of Chaenocephalus aceratus.</title>
        <authorList>
            <person name="Park H."/>
        </authorList>
    </citation>
    <scope>NUCLEOTIDE SEQUENCE</scope>
    <source>
        <strain evidence="2">DE</strain>
        <tissue evidence="2">Muscle</tissue>
    </source>
</reference>
<sequence>GDMGSHRVPTMSPIREICELVAEGYQALQTEIQRKHKENQDLKKKLILIESIVVRGGRAGIEPVTEGRAGIEPTTEGRAGIEPTTEGRAGIEPTTEGRAGIEPTTEGRAWIEPVTEGRAGIEPTTEGRAGIEPTTEGRAGIEPTTEGRAWIEPTTEGRAGIEPTTEGRAWIKPVTEGRAGIEPTTEGRAGIEPTTEGRAGIEPVTEGRAGIEPTTEGRAGIEPTTEDAQQPESDRGHTAAAGGGGAVLREEYFNATPSDKGEQFIRDSICATESLLSFSLKENQRFLNNQQNLCYFKRKIVTSLTMRQFPEALSQAGLQFSGATEEDFDEIMGISQGIDGGLDYLPTRYMDWLQETNRTVILARKQGKVAGVTGVQKEEDGCHITVPLSKKREQ</sequence>
<dbReference type="PANTHER" id="PTHR47403">
    <property type="entry name" value="LOC100145250 PROTEIN"/>
    <property type="match status" value="1"/>
</dbReference>
<evidence type="ECO:0000313" key="3">
    <source>
        <dbReference type="Proteomes" id="UP001228049"/>
    </source>
</evidence>
<accession>A0AAD9BAP4</accession>
<feature type="region of interest" description="Disordered" evidence="1">
    <location>
        <begin position="120"/>
        <end position="141"/>
    </location>
</feature>
<dbReference type="AlphaFoldDB" id="A0AAD9BAP4"/>
<comment type="caution">
    <text evidence="2">The sequence shown here is derived from an EMBL/GenBank/DDBJ whole genome shotgun (WGS) entry which is preliminary data.</text>
</comment>
<proteinExistence type="predicted"/>
<evidence type="ECO:0000256" key="1">
    <source>
        <dbReference type="SAM" id="MobiDB-lite"/>
    </source>
</evidence>
<dbReference type="PANTHER" id="PTHR47403:SF3">
    <property type="entry name" value="N-ACETYLTRANSFERASE 16-RELATED"/>
    <property type="match status" value="1"/>
</dbReference>